<keyword evidence="1" id="KW-0812">Transmembrane</keyword>
<evidence type="ECO:0000313" key="3">
    <source>
        <dbReference type="Proteomes" id="UP000054099"/>
    </source>
</evidence>
<proteinExistence type="predicted"/>
<evidence type="ECO:0000256" key="1">
    <source>
        <dbReference type="SAM" id="Phobius"/>
    </source>
</evidence>
<accession>A0A0V8JEW0</accession>
<dbReference type="Proteomes" id="UP000054099">
    <property type="component" value="Unassembled WGS sequence"/>
</dbReference>
<evidence type="ECO:0008006" key="4">
    <source>
        <dbReference type="Google" id="ProtNLM"/>
    </source>
</evidence>
<sequence length="72" mass="8490">MGWEHHGFPFPFFGLIFLSLVTVLIIFKMIAFRRCHSYMNSQNDASVILKRRLASGDIKEEEYKKLKQLVDK</sequence>
<protein>
    <recommendedName>
        <fullName evidence="4">SHOCT domain-containing protein</fullName>
    </recommendedName>
</protein>
<keyword evidence="1" id="KW-1133">Transmembrane helix</keyword>
<dbReference type="AlphaFoldDB" id="A0A0V8JEW0"/>
<dbReference type="RefSeq" id="WP_061969704.1">
    <property type="nucleotide sequence ID" value="NZ_CP126109.1"/>
</dbReference>
<gene>
    <name evidence="2" type="ORF">AS030_06620</name>
</gene>
<reference evidence="2 3" key="1">
    <citation type="journal article" date="2014" name="Antonie Van Leeuwenhoek">
        <title>Fictibacillus enclensis sp. nov., isolated from marine sediment.</title>
        <authorList>
            <person name="Dastager S.G."/>
            <person name="Mawlankar R."/>
            <person name="Srinivasan K."/>
            <person name="Tang S.K."/>
            <person name="Lee J.C."/>
            <person name="Ramana V.V."/>
            <person name="Shouche Y.S."/>
        </authorList>
    </citation>
    <scope>NUCLEOTIDE SEQUENCE [LARGE SCALE GENOMIC DNA]</scope>
    <source>
        <strain evidence="2 3">NIO-1003</strain>
    </source>
</reference>
<name>A0A0V8JEW0_9BACL</name>
<dbReference type="EMBL" id="LNQN01000001">
    <property type="protein sequence ID" value="KSU85184.1"/>
    <property type="molecule type" value="Genomic_DNA"/>
</dbReference>
<evidence type="ECO:0000313" key="2">
    <source>
        <dbReference type="EMBL" id="KSU85184.1"/>
    </source>
</evidence>
<feature type="transmembrane region" description="Helical" evidence="1">
    <location>
        <begin position="12"/>
        <end position="31"/>
    </location>
</feature>
<keyword evidence="3" id="KW-1185">Reference proteome</keyword>
<organism evidence="2 3">
    <name type="scientific">Fictibacillus enclensis</name>
    <dbReference type="NCBI Taxonomy" id="1017270"/>
    <lineage>
        <taxon>Bacteria</taxon>
        <taxon>Bacillati</taxon>
        <taxon>Bacillota</taxon>
        <taxon>Bacilli</taxon>
        <taxon>Bacillales</taxon>
        <taxon>Fictibacillaceae</taxon>
        <taxon>Fictibacillus</taxon>
    </lineage>
</organism>
<keyword evidence="1" id="KW-0472">Membrane</keyword>
<comment type="caution">
    <text evidence="2">The sequence shown here is derived from an EMBL/GenBank/DDBJ whole genome shotgun (WGS) entry which is preliminary data.</text>
</comment>